<dbReference type="Proteomes" id="UP000053201">
    <property type="component" value="Unassembled WGS sequence"/>
</dbReference>
<keyword evidence="2 5" id="KW-0812">Transmembrane</keyword>
<feature type="transmembrane region" description="Helical" evidence="5">
    <location>
        <begin position="184"/>
        <end position="204"/>
    </location>
</feature>
<protein>
    <recommendedName>
        <fullName evidence="7">TM7S3/TM198-like domain-containing protein</fullName>
    </recommendedName>
</protein>
<dbReference type="EMBL" id="KQ257456">
    <property type="protein sequence ID" value="KND00290.1"/>
    <property type="molecule type" value="Genomic_DNA"/>
</dbReference>
<sequence length="254" mass="26833">MSIKQGFSLQAILLWLLAGLTLVAAQTDAINDIKEAITAQTAVAGALAIILGFVLLFWGHRLFYPTLFLAGFFVFGTLGYSILLNLEPQPDGWSNRDTILLLGSLACGIVGGLLAVCLVKLGLACIGALGGFSLAMFILSFQSGGVIQSGLGRTIFIIAMVVVGAIAIFFLVKPVLIVSTAVAGAMSIVLGIDVFARTGFTPALRLFLTGNRFDVSIFTRDNKVLALLITAAVLAIVGILVQFRTNRGRTFGHK</sequence>
<keyword evidence="6" id="KW-0732">Signal</keyword>
<feature type="transmembrane region" description="Helical" evidence="5">
    <location>
        <begin position="41"/>
        <end position="59"/>
    </location>
</feature>
<evidence type="ECO:0000313" key="9">
    <source>
        <dbReference type="Proteomes" id="UP000053201"/>
    </source>
</evidence>
<feature type="domain" description="TM7S3/TM198-like" evidence="7">
    <location>
        <begin position="45"/>
        <end position="243"/>
    </location>
</feature>
<evidence type="ECO:0000256" key="6">
    <source>
        <dbReference type="SAM" id="SignalP"/>
    </source>
</evidence>
<dbReference type="STRING" id="645134.A0A0L0HHE8"/>
<dbReference type="eggNOG" id="ENOG502S6N0">
    <property type="taxonomic scope" value="Eukaryota"/>
</dbReference>
<keyword evidence="3 5" id="KW-1133">Transmembrane helix</keyword>
<keyword evidence="4 5" id="KW-0472">Membrane</keyword>
<dbReference type="VEuPathDB" id="FungiDB:SPPG_04619"/>
<feature type="transmembrane region" description="Helical" evidence="5">
    <location>
        <begin position="154"/>
        <end position="172"/>
    </location>
</feature>
<feature type="transmembrane region" description="Helical" evidence="5">
    <location>
        <begin position="66"/>
        <end position="86"/>
    </location>
</feature>
<dbReference type="AlphaFoldDB" id="A0A0L0HHE8"/>
<dbReference type="InterPro" id="IPR025256">
    <property type="entry name" value="TM7S3/TM198-like_dom"/>
</dbReference>
<feature type="chain" id="PRO_5005539843" description="TM7S3/TM198-like domain-containing protein" evidence="6">
    <location>
        <begin position="26"/>
        <end position="254"/>
    </location>
</feature>
<dbReference type="OMA" id="DIGSAWW"/>
<feature type="signal peptide" evidence="6">
    <location>
        <begin position="1"/>
        <end position="25"/>
    </location>
</feature>
<keyword evidence="9" id="KW-1185">Reference proteome</keyword>
<dbReference type="GeneID" id="27688057"/>
<dbReference type="Pfam" id="PF13886">
    <property type="entry name" value="TM7S3_TM198"/>
    <property type="match status" value="1"/>
</dbReference>
<feature type="transmembrane region" description="Helical" evidence="5">
    <location>
        <begin position="98"/>
        <end position="116"/>
    </location>
</feature>
<evidence type="ECO:0000256" key="3">
    <source>
        <dbReference type="ARBA" id="ARBA00022989"/>
    </source>
</evidence>
<name>A0A0L0HHE8_SPIPD</name>
<dbReference type="InParanoid" id="A0A0L0HHE8"/>
<evidence type="ECO:0000256" key="5">
    <source>
        <dbReference type="SAM" id="Phobius"/>
    </source>
</evidence>
<evidence type="ECO:0000259" key="7">
    <source>
        <dbReference type="Pfam" id="PF13886"/>
    </source>
</evidence>
<evidence type="ECO:0000313" key="8">
    <source>
        <dbReference type="EMBL" id="KND00290.1"/>
    </source>
</evidence>
<feature type="transmembrane region" description="Helical" evidence="5">
    <location>
        <begin position="123"/>
        <end position="142"/>
    </location>
</feature>
<gene>
    <name evidence="8" type="ORF">SPPG_04619</name>
</gene>
<dbReference type="GO" id="GO:0016020">
    <property type="term" value="C:membrane"/>
    <property type="evidence" value="ECO:0007669"/>
    <property type="project" value="UniProtKB-SubCell"/>
</dbReference>
<proteinExistence type="predicted"/>
<feature type="transmembrane region" description="Helical" evidence="5">
    <location>
        <begin position="224"/>
        <end position="243"/>
    </location>
</feature>
<dbReference type="OrthoDB" id="102260at2759"/>
<dbReference type="PANTHER" id="PTHR39469:SF1">
    <property type="entry name" value="DUF4203 DOMAIN-CONTAINING PROTEIN"/>
    <property type="match status" value="1"/>
</dbReference>
<reference evidence="8 9" key="1">
    <citation type="submission" date="2009-08" db="EMBL/GenBank/DDBJ databases">
        <title>The Genome Sequence of Spizellomyces punctatus strain DAOM BR117.</title>
        <authorList>
            <consortium name="The Broad Institute Genome Sequencing Platform"/>
            <person name="Russ C."/>
            <person name="Cuomo C."/>
            <person name="Shea T."/>
            <person name="Young S.K."/>
            <person name="Zeng Q."/>
            <person name="Koehrsen M."/>
            <person name="Haas B."/>
            <person name="Borodovsky M."/>
            <person name="Guigo R."/>
            <person name="Alvarado L."/>
            <person name="Berlin A."/>
            <person name="Bochicchio J."/>
            <person name="Borenstein D."/>
            <person name="Chapman S."/>
            <person name="Chen Z."/>
            <person name="Engels R."/>
            <person name="Freedman E."/>
            <person name="Gellesch M."/>
            <person name="Goldberg J."/>
            <person name="Griggs A."/>
            <person name="Gujja S."/>
            <person name="Heiman D."/>
            <person name="Hepburn T."/>
            <person name="Howarth C."/>
            <person name="Jen D."/>
            <person name="Larson L."/>
            <person name="Lewis B."/>
            <person name="Mehta T."/>
            <person name="Park D."/>
            <person name="Pearson M."/>
            <person name="Roberts A."/>
            <person name="Saif S."/>
            <person name="Shenoy N."/>
            <person name="Sisk P."/>
            <person name="Stolte C."/>
            <person name="Sykes S."/>
            <person name="Thomson T."/>
            <person name="Walk T."/>
            <person name="White J."/>
            <person name="Yandava C."/>
            <person name="Burger G."/>
            <person name="Gray M.W."/>
            <person name="Holland P.W.H."/>
            <person name="King N."/>
            <person name="Lang F.B.F."/>
            <person name="Roger A.J."/>
            <person name="Ruiz-Trillo I."/>
            <person name="Lander E."/>
            <person name="Nusbaum C."/>
        </authorList>
    </citation>
    <scope>NUCLEOTIDE SEQUENCE [LARGE SCALE GENOMIC DNA]</scope>
    <source>
        <strain evidence="8 9">DAOM BR117</strain>
    </source>
</reference>
<comment type="subcellular location">
    <subcellularLocation>
        <location evidence="1">Membrane</location>
        <topology evidence="1">Multi-pass membrane protein</topology>
    </subcellularLocation>
</comment>
<evidence type="ECO:0000256" key="1">
    <source>
        <dbReference type="ARBA" id="ARBA00004141"/>
    </source>
</evidence>
<evidence type="ECO:0000256" key="2">
    <source>
        <dbReference type="ARBA" id="ARBA00022692"/>
    </source>
</evidence>
<dbReference type="PANTHER" id="PTHR39469">
    <property type="entry name" value="CHROMOSOME 1, WHOLE GENOME SHOTGUN SEQUENCE"/>
    <property type="match status" value="1"/>
</dbReference>
<accession>A0A0L0HHE8</accession>
<dbReference type="RefSeq" id="XP_016608329.1">
    <property type="nucleotide sequence ID" value="XM_016752853.1"/>
</dbReference>
<evidence type="ECO:0000256" key="4">
    <source>
        <dbReference type="ARBA" id="ARBA00023136"/>
    </source>
</evidence>
<organism evidence="8 9">
    <name type="scientific">Spizellomyces punctatus (strain DAOM BR117)</name>
    <dbReference type="NCBI Taxonomy" id="645134"/>
    <lineage>
        <taxon>Eukaryota</taxon>
        <taxon>Fungi</taxon>
        <taxon>Fungi incertae sedis</taxon>
        <taxon>Chytridiomycota</taxon>
        <taxon>Chytridiomycota incertae sedis</taxon>
        <taxon>Chytridiomycetes</taxon>
        <taxon>Spizellomycetales</taxon>
        <taxon>Spizellomycetaceae</taxon>
        <taxon>Spizellomyces</taxon>
    </lineage>
</organism>